<keyword evidence="5 8" id="KW-0560">Oxidoreductase</keyword>
<dbReference type="NCBIfam" id="NF004036">
    <property type="entry name" value="PRK05508.1"/>
    <property type="match status" value="1"/>
</dbReference>
<dbReference type="InterPro" id="IPR002579">
    <property type="entry name" value="Met_Sox_Rdtase_MsrB_dom"/>
</dbReference>
<dbReference type="Gene3D" id="2.170.150.20">
    <property type="entry name" value="Peptide methionine sulfoxide reductase"/>
    <property type="match status" value="1"/>
</dbReference>
<gene>
    <name evidence="8" type="ORF">FO442_03615</name>
</gene>
<evidence type="ECO:0000256" key="2">
    <source>
        <dbReference type="ARBA" id="ARBA00012499"/>
    </source>
</evidence>
<comment type="cofactor">
    <cofactor evidence="1">
        <name>Zn(2+)</name>
        <dbReference type="ChEBI" id="CHEBI:29105"/>
    </cofactor>
</comment>
<dbReference type="Pfam" id="PF01641">
    <property type="entry name" value="SelR"/>
    <property type="match status" value="1"/>
</dbReference>
<dbReference type="EMBL" id="VLPL01000001">
    <property type="protein sequence ID" value="TSJ48239.1"/>
    <property type="molecule type" value="Genomic_DNA"/>
</dbReference>
<dbReference type="AlphaFoldDB" id="A0A556N8A0"/>
<feature type="domain" description="MsrB" evidence="7">
    <location>
        <begin position="29"/>
        <end position="149"/>
    </location>
</feature>
<evidence type="ECO:0000256" key="6">
    <source>
        <dbReference type="ARBA" id="ARBA00048488"/>
    </source>
</evidence>
<dbReference type="InterPro" id="IPR011057">
    <property type="entry name" value="Mss4-like_sf"/>
</dbReference>
<comment type="caution">
    <text evidence="8">The sequence shown here is derived from an EMBL/GenBank/DDBJ whole genome shotgun (WGS) entry which is preliminary data.</text>
</comment>
<dbReference type="NCBIfam" id="TIGR00357">
    <property type="entry name" value="peptide-methionine (R)-S-oxide reductase MsrB"/>
    <property type="match status" value="1"/>
</dbReference>
<keyword evidence="9" id="KW-1185">Reference proteome</keyword>
<dbReference type="PROSITE" id="PS51257">
    <property type="entry name" value="PROKAR_LIPOPROTEIN"/>
    <property type="match status" value="1"/>
</dbReference>
<dbReference type="EC" id="1.8.4.12" evidence="2"/>
<evidence type="ECO:0000313" key="9">
    <source>
        <dbReference type="Proteomes" id="UP000316008"/>
    </source>
</evidence>
<dbReference type="GO" id="GO:0006979">
    <property type="term" value="P:response to oxidative stress"/>
    <property type="evidence" value="ECO:0007669"/>
    <property type="project" value="InterPro"/>
</dbReference>
<organism evidence="8 9">
    <name type="scientific">Fluviicola chungangensis</name>
    <dbReference type="NCBI Taxonomy" id="2597671"/>
    <lineage>
        <taxon>Bacteria</taxon>
        <taxon>Pseudomonadati</taxon>
        <taxon>Bacteroidota</taxon>
        <taxon>Flavobacteriia</taxon>
        <taxon>Flavobacteriales</taxon>
        <taxon>Crocinitomicaceae</taxon>
        <taxon>Fluviicola</taxon>
    </lineage>
</organism>
<comment type="catalytic activity">
    <reaction evidence="6">
        <text>L-methionyl-[protein] + [thioredoxin]-disulfide + H2O = L-methionyl-(R)-S-oxide-[protein] + [thioredoxin]-dithiol</text>
        <dbReference type="Rhea" id="RHEA:24164"/>
        <dbReference type="Rhea" id="RHEA-COMP:10698"/>
        <dbReference type="Rhea" id="RHEA-COMP:10700"/>
        <dbReference type="Rhea" id="RHEA-COMP:12313"/>
        <dbReference type="Rhea" id="RHEA-COMP:12314"/>
        <dbReference type="ChEBI" id="CHEBI:15377"/>
        <dbReference type="ChEBI" id="CHEBI:16044"/>
        <dbReference type="ChEBI" id="CHEBI:29950"/>
        <dbReference type="ChEBI" id="CHEBI:45764"/>
        <dbReference type="ChEBI" id="CHEBI:50058"/>
        <dbReference type="EC" id="1.8.4.12"/>
    </reaction>
</comment>
<dbReference type="PANTHER" id="PTHR46081">
    <property type="entry name" value="PEPTIDE METHIONINE SULFOXIDE REDUCTASE 2"/>
    <property type="match status" value="1"/>
</dbReference>
<evidence type="ECO:0000313" key="8">
    <source>
        <dbReference type="EMBL" id="TSJ48239.1"/>
    </source>
</evidence>
<dbReference type="GO" id="GO:0030091">
    <property type="term" value="P:protein repair"/>
    <property type="evidence" value="ECO:0007669"/>
    <property type="project" value="InterPro"/>
</dbReference>
<dbReference type="PANTHER" id="PTHR46081:SF8">
    <property type="entry name" value="PEPTIDE METHIONINE SULFOXIDE REDUCTASE 2"/>
    <property type="match status" value="1"/>
</dbReference>
<name>A0A556N8A0_9FLAO</name>
<dbReference type="Proteomes" id="UP000316008">
    <property type="component" value="Unassembled WGS sequence"/>
</dbReference>
<sequence>MKNYLIICSLFFGLTACSQEPTKTDSTKKETKYNKLTPQEESVIIGKNTDRAFTGDYYLKTDKGIYICKQCNNPLYRSDDKFESHCGWPSFDDEIEGSVIRVPDADGMRTEIICANCKGHLGHVFTGEGFTDKDTRHCVNTSSIQFYPSKDLDKLPKVIK</sequence>
<dbReference type="InterPro" id="IPR028427">
    <property type="entry name" value="Met_Sox_Rdtase_MsrB"/>
</dbReference>
<evidence type="ECO:0000256" key="1">
    <source>
        <dbReference type="ARBA" id="ARBA00001947"/>
    </source>
</evidence>
<evidence type="ECO:0000256" key="3">
    <source>
        <dbReference type="ARBA" id="ARBA00022723"/>
    </source>
</evidence>
<dbReference type="GO" id="GO:0033743">
    <property type="term" value="F:peptide-methionine (R)-S-oxide reductase activity"/>
    <property type="evidence" value="ECO:0007669"/>
    <property type="project" value="UniProtKB-EC"/>
</dbReference>
<protein>
    <recommendedName>
        <fullName evidence="2">peptide-methionine (R)-S-oxide reductase</fullName>
        <ecNumber evidence="2">1.8.4.12</ecNumber>
    </recommendedName>
</protein>
<evidence type="ECO:0000259" key="7">
    <source>
        <dbReference type="PROSITE" id="PS51790"/>
    </source>
</evidence>
<evidence type="ECO:0000256" key="4">
    <source>
        <dbReference type="ARBA" id="ARBA00022833"/>
    </source>
</evidence>
<dbReference type="SUPFAM" id="SSF51316">
    <property type="entry name" value="Mss4-like"/>
    <property type="match status" value="1"/>
</dbReference>
<evidence type="ECO:0000256" key="5">
    <source>
        <dbReference type="ARBA" id="ARBA00023002"/>
    </source>
</evidence>
<accession>A0A556N8A0</accession>
<keyword evidence="3" id="KW-0479">Metal-binding</keyword>
<reference evidence="8 9" key="1">
    <citation type="submission" date="2019-07" db="EMBL/GenBank/DDBJ databases">
        <authorList>
            <person name="Huq M.A."/>
        </authorList>
    </citation>
    <scope>NUCLEOTIDE SEQUENCE [LARGE SCALE GENOMIC DNA]</scope>
    <source>
        <strain evidence="8 9">MAH-3</strain>
    </source>
</reference>
<dbReference type="GO" id="GO:0046872">
    <property type="term" value="F:metal ion binding"/>
    <property type="evidence" value="ECO:0007669"/>
    <property type="project" value="UniProtKB-KW"/>
</dbReference>
<dbReference type="OrthoDB" id="4174719at2"/>
<keyword evidence="4" id="KW-0862">Zinc</keyword>
<dbReference type="PROSITE" id="PS51790">
    <property type="entry name" value="MSRB"/>
    <property type="match status" value="1"/>
</dbReference>
<proteinExistence type="predicted"/>
<dbReference type="RefSeq" id="WP_144331774.1">
    <property type="nucleotide sequence ID" value="NZ_VLPL01000001.1"/>
</dbReference>